<dbReference type="GO" id="GO:0016209">
    <property type="term" value="F:antioxidant activity"/>
    <property type="evidence" value="ECO:0007669"/>
    <property type="project" value="InterPro"/>
</dbReference>
<feature type="domain" description="Alkyl hydroperoxide reductase subunit C/ Thiol specific antioxidant" evidence="1">
    <location>
        <begin position="10"/>
        <end position="44"/>
    </location>
</feature>
<sequence length="46" mass="5044">MPVESETVPVGSPAPDFTLTSIQGEPVKLSDYRGRNVVLVFLRGFH</sequence>
<dbReference type="InterPro" id="IPR036249">
    <property type="entry name" value="Thioredoxin-like_sf"/>
</dbReference>
<dbReference type="Gene3D" id="3.40.30.10">
    <property type="entry name" value="Glutaredoxin"/>
    <property type="match status" value="1"/>
</dbReference>
<evidence type="ECO:0000259" key="1">
    <source>
        <dbReference type="Pfam" id="PF00578"/>
    </source>
</evidence>
<dbReference type="GO" id="GO:0016491">
    <property type="term" value="F:oxidoreductase activity"/>
    <property type="evidence" value="ECO:0007669"/>
    <property type="project" value="InterPro"/>
</dbReference>
<protein>
    <recommendedName>
        <fullName evidence="1">Alkyl hydroperoxide reductase subunit C/ Thiol specific antioxidant domain-containing protein</fullName>
    </recommendedName>
</protein>
<accession>A0A0F9F9S8</accession>
<gene>
    <name evidence="2" type="ORF">LCGC14_2331400</name>
</gene>
<dbReference type="SUPFAM" id="SSF52833">
    <property type="entry name" value="Thioredoxin-like"/>
    <property type="match status" value="1"/>
</dbReference>
<reference evidence="2" key="1">
    <citation type="journal article" date="2015" name="Nature">
        <title>Complex archaea that bridge the gap between prokaryotes and eukaryotes.</title>
        <authorList>
            <person name="Spang A."/>
            <person name="Saw J.H."/>
            <person name="Jorgensen S.L."/>
            <person name="Zaremba-Niedzwiedzka K."/>
            <person name="Martijn J."/>
            <person name="Lind A.E."/>
            <person name="van Eijk R."/>
            <person name="Schleper C."/>
            <person name="Guy L."/>
            <person name="Ettema T.J."/>
        </authorList>
    </citation>
    <scope>NUCLEOTIDE SEQUENCE</scope>
</reference>
<dbReference type="Pfam" id="PF00578">
    <property type="entry name" value="AhpC-TSA"/>
    <property type="match status" value="1"/>
</dbReference>
<organism evidence="2">
    <name type="scientific">marine sediment metagenome</name>
    <dbReference type="NCBI Taxonomy" id="412755"/>
    <lineage>
        <taxon>unclassified sequences</taxon>
        <taxon>metagenomes</taxon>
        <taxon>ecological metagenomes</taxon>
    </lineage>
</organism>
<dbReference type="AlphaFoldDB" id="A0A0F9F9S8"/>
<comment type="caution">
    <text evidence="2">The sequence shown here is derived from an EMBL/GenBank/DDBJ whole genome shotgun (WGS) entry which is preliminary data.</text>
</comment>
<proteinExistence type="predicted"/>
<dbReference type="InterPro" id="IPR000866">
    <property type="entry name" value="AhpC/TSA"/>
</dbReference>
<evidence type="ECO:0000313" key="2">
    <source>
        <dbReference type="EMBL" id="KKL47852.1"/>
    </source>
</evidence>
<name>A0A0F9F9S8_9ZZZZ</name>
<dbReference type="EMBL" id="LAZR01033520">
    <property type="protein sequence ID" value="KKL47852.1"/>
    <property type="molecule type" value="Genomic_DNA"/>
</dbReference>